<sequence>MTVMIEKIVMEFGAYPSQSKVARAMLQFGFSVRDGNIYCGEVKLSDVSIARALGVDRRVVKATARTISDSRELSKFFRYLKPVANLKDAGPEIGWSTIEITPDDADKPGILADVSRIIADAGISIRQAIVEDPELSENPKLYVVTSSEVPSGLIPVLRRAKGVRELTLK</sequence>
<dbReference type="PROSITE" id="PS51671">
    <property type="entry name" value="ACT"/>
    <property type="match status" value="1"/>
</dbReference>
<dbReference type="InterPro" id="IPR045865">
    <property type="entry name" value="ACT-like_dom_sf"/>
</dbReference>
<dbReference type="InterPro" id="IPR014424">
    <property type="entry name" value="UCP004897_ACT"/>
</dbReference>
<protein>
    <submittedName>
        <fullName evidence="2">ACT domain-containing protein</fullName>
    </submittedName>
</protein>
<feature type="domain" description="ACT" evidence="1">
    <location>
        <begin position="99"/>
        <end position="169"/>
    </location>
</feature>
<evidence type="ECO:0000313" key="4">
    <source>
        <dbReference type="Proteomes" id="UP000716004"/>
    </source>
</evidence>
<proteinExistence type="predicted"/>
<dbReference type="Proteomes" id="UP000716004">
    <property type="component" value="Unassembled WGS sequence"/>
</dbReference>
<reference evidence="2" key="1">
    <citation type="submission" date="2021-04" db="EMBL/GenBank/DDBJ databases">
        <title>Genomic insights into ecological role and evolution of a novel Thermoplasmata order Candidatus Sysuiplasmatales.</title>
        <authorList>
            <person name="Yuan Y."/>
        </authorList>
    </citation>
    <scope>NUCLEOTIDE SEQUENCE</scope>
    <source>
        <strain evidence="3">TUT19-bin139</strain>
        <strain evidence="2">YP2-bin.285</strain>
    </source>
</reference>
<accession>A0A8J8CAP8</accession>
<dbReference type="Proteomes" id="UP000750197">
    <property type="component" value="Unassembled WGS sequence"/>
</dbReference>
<organism evidence="2 4">
    <name type="scientific">Candidatus Sysuiplasma superficiale</name>
    <dbReference type="NCBI Taxonomy" id="2823368"/>
    <lineage>
        <taxon>Archaea</taxon>
        <taxon>Methanobacteriati</taxon>
        <taxon>Thermoplasmatota</taxon>
        <taxon>Thermoplasmata</taxon>
        <taxon>Candidatus Sysuiplasmatales</taxon>
        <taxon>Candidatus Sysuiplasmataceae</taxon>
        <taxon>Candidatus Sysuiplasma</taxon>
    </lineage>
</organism>
<evidence type="ECO:0000313" key="3">
    <source>
        <dbReference type="EMBL" id="MBX8643838.1"/>
    </source>
</evidence>
<evidence type="ECO:0000313" key="2">
    <source>
        <dbReference type="EMBL" id="MBX8631693.1"/>
    </source>
</evidence>
<name>A0A8J8CAP8_9ARCH</name>
<gene>
    <name evidence="2" type="ORF">J9259_04125</name>
    <name evidence="3" type="ORF">KIY12_03840</name>
</gene>
<dbReference type="PIRSF" id="PIRSF004897">
    <property type="entry name" value="UCP004897_ACT"/>
    <property type="match status" value="1"/>
</dbReference>
<dbReference type="AlphaFoldDB" id="A0A8J8CAP8"/>
<dbReference type="SUPFAM" id="SSF55021">
    <property type="entry name" value="ACT-like"/>
    <property type="match status" value="1"/>
</dbReference>
<comment type="caution">
    <text evidence="2">The sequence shown here is derived from an EMBL/GenBank/DDBJ whole genome shotgun (WGS) entry which is preliminary data.</text>
</comment>
<evidence type="ECO:0000259" key="1">
    <source>
        <dbReference type="PROSITE" id="PS51671"/>
    </source>
</evidence>
<dbReference type="EMBL" id="JAGVSJ010000007">
    <property type="protein sequence ID" value="MBX8631693.1"/>
    <property type="molecule type" value="Genomic_DNA"/>
</dbReference>
<dbReference type="InterPro" id="IPR002912">
    <property type="entry name" value="ACT_dom"/>
</dbReference>
<dbReference type="Pfam" id="PF01842">
    <property type="entry name" value="ACT"/>
    <property type="match status" value="1"/>
</dbReference>
<dbReference type="EMBL" id="JAHEAC010000023">
    <property type="protein sequence ID" value="MBX8643838.1"/>
    <property type="molecule type" value="Genomic_DNA"/>
</dbReference>
<dbReference type="Gene3D" id="3.30.70.260">
    <property type="match status" value="1"/>
</dbReference>